<organism evidence="4">
    <name type="scientific">viral metagenome</name>
    <dbReference type="NCBI Taxonomy" id="1070528"/>
    <lineage>
        <taxon>unclassified sequences</taxon>
        <taxon>metagenomes</taxon>
        <taxon>organismal metagenomes</taxon>
    </lineage>
</organism>
<feature type="domain" description="Glycosyltransferase 2-like" evidence="3">
    <location>
        <begin position="14"/>
        <end position="139"/>
    </location>
</feature>
<keyword evidence="1" id="KW-0175">Coiled coil</keyword>
<name>A0A6C0K040_9ZZZZ</name>
<dbReference type="InterPro" id="IPR001173">
    <property type="entry name" value="Glyco_trans_2-like"/>
</dbReference>
<dbReference type="CDD" id="cd00761">
    <property type="entry name" value="Glyco_tranf_GTA_type"/>
    <property type="match status" value="1"/>
</dbReference>
<dbReference type="Pfam" id="PF00535">
    <property type="entry name" value="Glycos_transf_2"/>
    <property type="match status" value="1"/>
</dbReference>
<feature type="coiled-coil region" evidence="1">
    <location>
        <begin position="306"/>
        <end position="333"/>
    </location>
</feature>
<proteinExistence type="predicted"/>
<reference evidence="4" key="1">
    <citation type="journal article" date="2020" name="Nature">
        <title>Giant virus diversity and host interactions through global metagenomics.</title>
        <authorList>
            <person name="Schulz F."/>
            <person name="Roux S."/>
            <person name="Paez-Espino D."/>
            <person name="Jungbluth S."/>
            <person name="Walsh D.A."/>
            <person name="Denef V.J."/>
            <person name="McMahon K.D."/>
            <person name="Konstantinidis K.T."/>
            <person name="Eloe-Fadrosh E.A."/>
            <person name="Kyrpides N.C."/>
            <person name="Woyke T."/>
        </authorList>
    </citation>
    <scope>NUCLEOTIDE SEQUENCE</scope>
    <source>
        <strain evidence="4">GVMAG-S-1101164-67</strain>
    </source>
</reference>
<dbReference type="PANTHER" id="PTHR22916:SF71">
    <property type="entry name" value="GLYCOSYL TRANSFERASE"/>
    <property type="match status" value="1"/>
</dbReference>
<evidence type="ECO:0000256" key="1">
    <source>
        <dbReference type="SAM" id="Coils"/>
    </source>
</evidence>
<accession>A0A6C0K040</accession>
<dbReference type="AlphaFoldDB" id="A0A6C0K040"/>
<sequence>MGKNNKKSKTPFVSICTPTFNRRPFIPMMVSCFLNQTYPKERMEWIIVDDGTDKIGDILKTYKIPQIQYIELSKKITLGEKRNLMHKHATGSIIVYMDDDDYYPPERVSHAVETLLANPQAMIVGSSEMYIYFKHINKMYQSGPFGPNHATAATFAFRAELLKDSKYENNASLAEEKFFLNNYTIPMAQLDPLKTILVFSHDQNTFDKKRLLDFGENQTFKESNKTIPMFIRRKEEKPILDFFLKDIDMKLKMYEPGEPKNKPDVLKQLDEIEQERNKQMGPQKIMLQRPGEPPTELSMEDVVKLLQSQQEHIKQLMETIQMQEAKIQELTIRTQPSAIPEVERFFTPKSTSPFAVDSPFQSLPVLPKEKSDPEVFVSVD</sequence>
<evidence type="ECO:0000259" key="3">
    <source>
        <dbReference type="Pfam" id="PF00535"/>
    </source>
</evidence>
<dbReference type="SUPFAM" id="SSF53448">
    <property type="entry name" value="Nucleotide-diphospho-sugar transferases"/>
    <property type="match status" value="1"/>
</dbReference>
<feature type="region of interest" description="Disordered" evidence="2">
    <location>
        <begin position="350"/>
        <end position="380"/>
    </location>
</feature>
<dbReference type="Gene3D" id="3.90.550.10">
    <property type="entry name" value="Spore Coat Polysaccharide Biosynthesis Protein SpsA, Chain A"/>
    <property type="match status" value="1"/>
</dbReference>
<protein>
    <recommendedName>
        <fullName evidence="3">Glycosyltransferase 2-like domain-containing protein</fullName>
    </recommendedName>
</protein>
<evidence type="ECO:0000313" key="4">
    <source>
        <dbReference type="EMBL" id="QHU10017.1"/>
    </source>
</evidence>
<dbReference type="InterPro" id="IPR029044">
    <property type="entry name" value="Nucleotide-diphossugar_trans"/>
</dbReference>
<evidence type="ECO:0000256" key="2">
    <source>
        <dbReference type="SAM" id="MobiDB-lite"/>
    </source>
</evidence>
<dbReference type="PANTHER" id="PTHR22916">
    <property type="entry name" value="GLYCOSYLTRANSFERASE"/>
    <property type="match status" value="1"/>
</dbReference>
<dbReference type="EMBL" id="MN740749">
    <property type="protein sequence ID" value="QHU10017.1"/>
    <property type="molecule type" value="Genomic_DNA"/>
</dbReference>